<evidence type="ECO:0008006" key="4">
    <source>
        <dbReference type="Google" id="ProtNLM"/>
    </source>
</evidence>
<dbReference type="Pfam" id="PF10724">
    <property type="entry name" value="DUF2516"/>
    <property type="match status" value="1"/>
</dbReference>
<reference evidence="2" key="2">
    <citation type="submission" date="2020-09" db="EMBL/GenBank/DDBJ databases">
        <authorList>
            <person name="Sun Q."/>
            <person name="Zhou Y."/>
        </authorList>
    </citation>
    <scope>NUCLEOTIDE SEQUENCE</scope>
    <source>
        <strain evidence="2">CGMCC 1.16067</strain>
    </source>
</reference>
<comment type="caution">
    <text evidence="2">The sequence shown here is derived from an EMBL/GenBank/DDBJ whole genome shotgun (WGS) entry which is preliminary data.</text>
</comment>
<gene>
    <name evidence="2" type="ORF">GCM10011519_26910</name>
</gene>
<proteinExistence type="predicted"/>
<accession>A0A917F5B4</accession>
<evidence type="ECO:0000256" key="1">
    <source>
        <dbReference type="SAM" id="Phobius"/>
    </source>
</evidence>
<sequence>MDLGRLVKVSYAFEFQNLAVTAILLVIVAGTAWALIDALTRNPQAFVAADKQQKNTWLLILGICLAVAIFLPGLGLFIGAVGMLVYHLDVRPALARVTRRR</sequence>
<reference evidence="2" key="1">
    <citation type="journal article" date="2014" name="Int. J. Syst. Evol. Microbiol.">
        <title>Complete genome sequence of Corynebacterium casei LMG S-19264T (=DSM 44701T), isolated from a smear-ripened cheese.</title>
        <authorList>
            <consortium name="US DOE Joint Genome Institute (JGI-PGF)"/>
            <person name="Walter F."/>
            <person name="Albersmeier A."/>
            <person name="Kalinowski J."/>
            <person name="Ruckert C."/>
        </authorList>
    </citation>
    <scope>NUCLEOTIDE SEQUENCE</scope>
    <source>
        <strain evidence="2">CGMCC 1.16067</strain>
    </source>
</reference>
<dbReference type="EMBL" id="BMKQ01000001">
    <property type="protein sequence ID" value="GGF51537.1"/>
    <property type="molecule type" value="Genomic_DNA"/>
</dbReference>
<keyword evidence="3" id="KW-1185">Reference proteome</keyword>
<protein>
    <recommendedName>
        <fullName evidence="4">DUF2516 family protein</fullName>
    </recommendedName>
</protein>
<feature type="transmembrane region" description="Helical" evidence="1">
    <location>
        <begin position="15"/>
        <end position="36"/>
    </location>
</feature>
<dbReference type="Proteomes" id="UP000649179">
    <property type="component" value="Unassembled WGS sequence"/>
</dbReference>
<keyword evidence="1" id="KW-1133">Transmembrane helix</keyword>
<keyword evidence="1" id="KW-0472">Membrane</keyword>
<organism evidence="2 3">
    <name type="scientific">Marmoricola endophyticus</name>
    <dbReference type="NCBI Taxonomy" id="2040280"/>
    <lineage>
        <taxon>Bacteria</taxon>
        <taxon>Bacillati</taxon>
        <taxon>Actinomycetota</taxon>
        <taxon>Actinomycetes</taxon>
        <taxon>Propionibacteriales</taxon>
        <taxon>Nocardioidaceae</taxon>
        <taxon>Marmoricola</taxon>
    </lineage>
</organism>
<dbReference type="InterPro" id="IPR019662">
    <property type="entry name" value="DUF2516"/>
</dbReference>
<dbReference type="AlphaFoldDB" id="A0A917F5B4"/>
<evidence type="ECO:0000313" key="3">
    <source>
        <dbReference type="Proteomes" id="UP000649179"/>
    </source>
</evidence>
<name>A0A917F5B4_9ACTN</name>
<feature type="transmembrane region" description="Helical" evidence="1">
    <location>
        <begin position="57"/>
        <end position="86"/>
    </location>
</feature>
<keyword evidence="1" id="KW-0812">Transmembrane</keyword>
<evidence type="ECO:0000313" key="2">
    <source>
        <dbReference type="EMBL" id="GGF51537.1"/>
    </source>
</evidence>